<dbReference type="EMBL" id="NCSJ02000322">
    <property type="protein sequence ID" value="RFU25588.1"/>
    <property type="molecule type" value="Genomic_DNA"/>
</dbReference>
<evidence type="ECO:0000256" key="1">
    <source>
        <dbReference type="SAM" id="Phobius"/>
    </source>
</evidence>
<feature type="non-terminal residue" evidence="2">
    <location>
        <position position="1"/>
    </location>
</feature>
<evidence type="ECO:0000313" key="3">
    <source>
        <dbReference type="Proteomes" id="UP000258309"/>
    </source>
</evidence>
<organism evidence="2 3">
    <name type="scientific">Scytalidium lignicola</name>
    <name type="common">Hyphomycete</name>
    <dbReference type="NCBI Taxonomy" id="5539"/>
    <lineage>
        <taxon>Eukaryota</taxon>
        <taxon>Fungi</taxon>
        <taxon>Dikarya</taxon>
        <taxon>Ascomycota</taxon>
        <taxon>Pezizomycotina</taxon>
        <taxon>Leotiomycetes</taxon>
        <taxon>Leotiomycetes incertae sedis</taxon>
        <taxon>Scytalidium</taxon>
    </lineage>
</organism>
<gene>
    <name evidence="2" type="ORF">B7463_g10756</name>
</gene>
<feature type="transmembrane region" description="Helical" evidence="1">
    <location>
        <begin position="16"/>
        <end position="43"/>
    </location>
</feature>
<keyword evidence="1" id="KW-0472">Membrane</keyword>
<proteinExistence type="predicted"/>
<name>A0A3E2GWW0_SCYLI</name>
<protein>
    <submittedName>
        <fullName evidence="2">Uncharacterized protein</fullName>
    </submittedName>
</protein>
<feature type="non-terminal residue" evidence="2">
    <location>
        <position position="104"/>
    </location>
</feature>
<dbReference type="OMA" id="NIDWIDW"/>
<comment type="caution">
    <text evidence="2">The sequence shown here is derived from an EMBL/GenBank/DDBJ whole genome shotgun (WGS) entry which is preliminary data.</text>
</comment>
<accession>A0A3E2GWW0</accession>
<dbReference type="OrthoDB" id="10546853at2759"/>
<keyword evidence="1" id="KW-1133">Transmembrane helix</keyword>
<dbReference type="Proteomes" id="UP000258309">
    <property type="component" value="Unassembled WGS sequence"/>
</dbReference>
<reference evidence="2 3" key="1">
    <citation type="submission" date="2018-05" db="EMBL/GenBank/DDBJ databases">
        <title>Draft genome sequence of Scytalidium lignicola DSM 105466, a ubiquitous saprotrophic fungus.</title>
        <authorList>
            <person name="Buettner E."/>
            <person name="Gebauer A.M."/>
            <person name="Hofrichter M."/>
            <person name="Liers C."/>
            <person name="Kellner H."/>
        </authorList>
    </citation>
    <scope>NUCLEOTIDE SEQUENCE [LARGE SCALE GENOMIC DNA]</scope>
    <source>
        <strain evidence="2 3">DSM 105466</strain>
    </source>
</reference>
<sequence>MSFWFLPGTSTPTWLAIWWFLTVTMPRTPITSIVSGFIGMFTLEYLGNTRSLSSGIRRLEADVVKTFPDEKKRLDWHRKKVEELEAEVGKGVEENEKEVNIMEV</sequence>
<keyword evidence="3" id="KW-1185">Reference proteome</keyword>
<evidence type="ECO:0000313" key="2">
    <source>
        <dbReference type="EMBL" id="RFU25588.1"/>
    </source>
</evidence>
<dbReference type="AlphaFoldDB" id="A0A3E2GWW0"/>
<keyword evidence="1" id="KW-0812">Transmembrane</keyword>